<dbReference type="PIRSF" id="PIRSF000190">
    <property type="entry name" value="Pyd_amn-ph_oxd"/>
    <property type="match status" value="1"/>
</dbReference>
<comment type="caution">
    <text evidence="8">The sequence shown here is derived from an EMBL/GenBank/DDBJ whole genome shotgun (WGS) entry which is preliminary data.</text>
</comment>
<evidence type="ECO:0000313" key="9">
    <source>
        <dbReference type="Proteomes" id="UP001203761"/>
    </source>
</evidence>
<proteinExistence type="inferred from homology"/>
<gene>
    <name evidence="5 8" type="primary">pdxH</name>
    <name evidence="8" type="ORF">Bequi_12680</name>
</gene>
<dbReference type="InterPro" id="IPR012349">
    <property type="entry name" value="Split_barrel_FMN-bd"/>
</dbReference>
<feature type="binding site" evidence="5">
    <location>
        <position position="124"/>
    </location>
    <ligand>
        <name>FMN</name>
        <dbReference type="ChEBI" id="CHEBI:58210"/>
    </ligand>
</feature>
<name>A0ABT0R475_9MICO</name>
<dbReference type="NCBIfam" id="TIGR00558">
    <property type="entry name" value="pdxH"/>
    <property type="match status" value="1"/>
</dbReference>
<dbReference type="HAMAP" id="MF_01629">
    <property type="entry name" value="PdxH"/>
    <property type="match status" value="1"/>
</dbReference>
<dbReference type="InterPro" id="IPR000659">
    <property type="entry name" value="Pyridox_Oxase"/>
</dbReference>
<dbReference type="NCBIfam" id="NF004231">
    <property type="entry name" value="PRK05679.1"/>
    <property type="match status" value="1"/>
</dbReference>
<dbReference type="RefSeq" id="WP_249738302.1">
    <property type="nucleotide sequence ID" value="NZ_JAKNCJ010000009.1"/>
</dbReference>
<feature type="binding site" evidence="5">
    <location>
        <begin position="95"/>
        <end position="96"/>
    </location>
    <ligand>
        <name>FMN</name>
        <dbReference type="ChEBI" id="CHEBI:58210"/>
    </ligand>
</feature>
<evidence type="ECO:0000313" key="8">
    <source>
        <dbReference type="EMBL" id="MCL6424223.1"/>
    </source>
</evidence>
<feature type="binding site" evidence="5">
    <location>
        <position position="102"/>
    </location>
    <ligand>
        <name>FMN</name>
        <dbReference type="ChEBI" id="CHEBI:58210"/>
    </ligand>
</feature>
<feature type="binding site" evidence="5">
    <location>
        <position position="85"/>
    </location>
    <ligand>
        <name>substrate</name>
    </ligand>
</feature>
<evidence type="ECO:0000259" key="7">
    <source>
        <dbReference type="Pfam" id="PF10590"/>
    </source>
</evidence>
<comment type="function">
    <text evidence="5">Catalyzes the oxidation of either pyridoxine 5'-phosphate (PNP) or pyridoxamine 5'-phosphate (PMP) into pyridoxal 5'-phosphate (PLP).</text>
</comment>
<evidence type="ECO:0000256" key="3">
    <source>
        <dbReference type="ARBA" id="ARBA00022643"/>
    </source>
</evidence>
<keyword evidence="9" id="KW-1185">Reference proteome</keyword>
<dbReference type="PANTHER" id="PTHR10851:SF0">
    <property type="entry name" value="PYRIDOXINE-5'-PHOSPHATE OXIDASE"/>
    <property type="match status" value="1"/>
</dbReference>
<evidence type="ECO:0000259" key="6">
    <source>
        <dbReference type="Pfam" id="PF01243"/>
    </source>
</evidence>
<evidence type="ECO:0000256" key="1">
    <source>
        <dbReference type="ARBA" id="ARBA00007301"/>
    </source>
</evidence>
<comment type="cofactor">
    <cofactor evidence="5">
        <name>FMN</name>
        <dbReference type="ChEBI" id="CHEBI:58210"/>
    </cofactor>
    <text evidence="5">Binds 1 FMN per subunit.</text>
</comment>
<comment type="catalytic activity">
    <reaction evidence="5">
        <text>pyridoxine 5'-phosphate + O2 = pyridoxal 5'-phosphate + H2O2</text>
        <dbReference type="Rhea" id="RHEA:15149"/>
        <dbReference type="ChEBI" id="CHEBI:15379"/>
        <dbReference type="ChEBI" id="CHEBI:16240"/>
        <dbReference type="ChEBI" id="CHEBI:58589"/>
        <dbReference type="ChEBI" id="CHEBI:597326"/>
        <dbReference type="EC" id="1.4.3.5"/>
    </reaction>
</comment>
<reference evidence="8" key="1">
    <citation type="submission" date="2022-02" db="EMBL/GenBank/DDBJ databases">
        <authorList>
            <person name="Lee M."/>
            <person name="Kim S.-J."/>
            <person name="Jung M.-Y."/>
        </authorList>
    </citation>
    <scope>NUCLEOTIDE SEQUENCE</scope>
    <source>
        <strain evidence="8">JHP9</strain>
    </source>
</reference>
<dbReference type="Pfam" id="PF01243">
    <property type="entry name" value="PNPOx_N"/>
    <property type="match status" value="1"/>
</dbReference>
<comment type="pathway">
    <text evidence="5">Cofactor metabolism; pyridoxal 5'-phosphate salvage; pyridoxal 5'-phosphate from pyridoxine 5'-phosphate: step 1/1.</text>
</comment>
<comment type="subunit">
    <text evidence="5">Homodimer.</text>
</comment>
<feature type="domain" description="Pyridoxamine 5'-phosphate oxidase N-terminal" evidence="6">
    <location>
        <begin position="57"/>
        <end position="177"/>
    </location>
</feature>
<comment type="similarity">
    <text evidence="1 5">Belongs to the pyridoxamine 5'-phosphate oxidase family.</text>
</comment>
<feature type="binding site" evidence="5">
    <location>
        <position position="205"/>
    </location>
    <ligand>
        <name>FMN</name>
        <dbReference type="ChEBI" id="CHEBI:58210"/>
    </ligand>
</feature>
<dbReference type="EMBL" id="JAKNCJ010000009">
    <property type="protein sequence ID" value="MCL6424223.1"/>
    <property type="molecule type" value="Genomic_DNA"/>
</dbReference>
<dbReference type="Pfam" id="PF10590">
    <property type="entry name" value="PNP_phzG_C"/>
    <property type="match status" value="1"/>
</dbReference>
<dbReference type="InterPro" id="IPR019740">
    <property type="entry name" value="Pyridox_Oxase_CS"/>
</dbReference>
<feature type="binding site" evidence="5">
    <location>
        <position position="150"/>
    </location>
    <ligand>
        <name>substrate</name>
    </ligand>
</feature>
<dbReference type="InterPro" id="IPR019576">
    <property type="entry name" value="Pyridoxamine_oxidase_dimer_C"/>
</dbReference>
<feature type="binding site" evidence="5">
    <location>
        <position position="146"/>
    </location>
    <ligand>
        <name>substrate</name>
    </ligand>
</feature>
<evidence type="ECO:0000256" key="2">
    <source>
        <dbReference type="ARBA" id="ARBA00022630"/>
    </source>
</evidence>
<feature type="binding site" evidence="5">
    <location>
        <begin position="80"/>
        <end position="85"/>
    </location>
    <ligand>
        <name>FMN</name>
        <dbReference type="ChEBI" id="CHEBI:58210"/>
    </ligand>
</feature>
<evidence type="ECO:0000256" key="4">
    <source>
        <dbReference type="ARBA" id="ARBA00023002"/>
    </source>
</evidence>
<organism evidence="8 9">
    <name type="scientific">Brachybacterium equifaecis</name>
    <dbReference type="NCBI Taxonomy" id="2910770"/>
    <lineage>
        <taxon>Bacteria</taxon>
        <taxon>Bacillati</taxon>
        <taxon>Actinomycetota</taxon>
        <taxon>Actinomycetes</taxon>
        <taxon>Micrococcales</taxon>
        <taxon>Dermabacteraceae</taxon>
        <taxon>Brachybacterium</taxon>
    </lineage>
</organism>
<dbReference type="PROSITE" id="PS01064">
    <property type="entry name" value="PYRIDOX_OXIDASE"/>
    <property type="match status" value="1"/>
</dbReference>
<accession>A0ABT0R475</accession>
<comment type="catalytic activity">
    <reaction evidence="5">
        <text>pyridoxamine 5'-phosphate + O2 + H2O = pyridoxal 5'-phosphate + H2O2 + NH4(+)</text>
        <dbReference type="Rhea" id="RHEA:15817"/>
        <dbReference type="ChEBI" id="CHEBI:15377"/>
        <dbReference type="ChEBI" id="CHEBI:15379"/>
        <dbReference type="ChEBI" id="CHEBI:16240"/>
        <dbReference type="ChEBI" id="CHEBI:28938"/>
        <dbReference type="ChEBI" id="CHEBI:58451"/>
        <dbReference type="ChEBI" id="CHEBI:597326"/>
        <dbReference type="EC" id="1.4.3.5"/>
    </reaction>
</comment>
<feature type="binding site" evidence="5">
    <location>
        <position position="215"/>
    </location>
    <ligand>
        <name>FMN</name>
        <dbReference type="ChEBI" id="CHEBI:58210"/>
    </ligand>
</feature>
<feature type="binding site" evidence="5">
    <location>
        <position position="142"/>
    </location>
    <ligand>
        <name>substrate</name>
    </ligand>
</feature>
<dbReference type="GO" id="GO:0004733">
    <property type="term" value="F:pyridoxamine phosphate oxidase activity"/>
    <property type="evidence" value="ECO:0007669"/>
    <property type="project" value="UniProtKB-EC"/>
</dbReference>
<sequence length="233" mass="25568">MTPLTPGGANGAARDLAADRTDYLAGSLADEAPADPLALFDAWMQDAFARREEHGDLPDPTAVVLATVDLTGPAPRPRTRTVLLKAHDADGFVVFTNKESDKGRELAGDAQASLLLPWYALQRQVRIEGAITDAADQEADDYFASRPRGSQIGAWASDQSRPVASREALDAQYAEAEARFADSETVPRPPHWGGYRLRPERIEFWQGRASRMHDRIVFTLGADGSWSRERLQP</sequence>
<feature type="domain" description="Pyridoxine 5'-phosphate oxidase dimerisation C-terminal" evidence="7">
    <location>
        <begin position="192"/>
        <end position="233"/>
    </location>
</feature>
<keyword evidence="2 5" id="KW-0285">Flavoprotein</keyword>
<comment type="pathway">
    <text evidence="5">Cofactor metabolism; pyridoxal 5'-phosphate salvage; pyridoxal 5'-phosphate from pyridoxamine 5'-phosphate: step 1/1.</text>
</comment>
<keyword evidence="3 5" id="KW-0288">FMN</keyword>
<keyword evidence="5" id="KW-0664">Pyridoxine biosynthesis</keyword>
<dbReference type="PANTHER" id="PTHR10851">
    <property type="entry name" value="PYRIDOXINE-5-PHOSPHATE OXIDASE"/>
    <property type="match status" value="1"/>
</dbReference>
<feature type="binding site" evidence="5">
    <location>
        <begin position="159"/>
        <end position="160"/>
    </location>
    <ligand>
        <name>FMN</name>
        <dbReference type="ChEBI" id="CHEBI:58210"/>
    </ligand>
</feature>
<protein>
    <recommendedName>
        <fullName evidence="5">Pyridoxine/pyridoxamine 5'-phosphate oxidase</fullName>
        <ecNumber evidence="5">1.4.3.5</ecNumber>
    </recommendedName>
    <alternativeName>
        <fullName evidence="5">PNP/PMP oxidase</fullName>
        <shortName evidence="5">PNPOx</shortName>
    </alternativeName>
    <alternativeName>
        <fullName evidence="5">Pyridoxal 5'-phosphate synthase</fullName>
    </alternativeName>
</protein>
<dbReference type="InterPro" id="IPR011576">
    <property type="entry name" value="Pyridox_Oxase_N"/>
</dbReference>
<dbReference type="Proteomes" id="UP001203761">
    <property type="component" value="Unassembled WGS sequence"/>
</dbReference>
<feature type="binding site" evidence="5">
    <location>
        <begin position="211"/>
        <end position="213"/>
    </location>
    <ligand>
        <name>substrate</name>
    </ligand>
</feature>
<comment type="caution">
    <text evidence="5">Lacks conserved residue(s) required for the propagation of feature annotation.</text>
</comment>
<dbReference type="Gene3D" id="2.30.110.10">
    <property type="entry name" value="Electron Transport, Fmn-binding Protein, Chain A"/>
    <property type="match status" value="1"/>
</dbReference>
<dbReference type="EC" id="1.4.3.5" evidence="5"/>
<evidence type="ECO:0000256" key="5">
    <source>
        <dbReference type="HAMAP-Rule" id="MF_01629"/>
    </source>
</evidence>
<keyword evidence="4 5" id="KW-0560">Oxidoreductase</keyword>
<dbReference type="SUPFAM" id="SSF50475">
    <property type="entry name" value="FMN-binding split barrel"/>
    <property type="match status" value="1"/>
</dbReference>